<evidence type="ECO:0000256" key="3">
    <source>
        <dbReference type="ARBA" id="ARBA00023027"/>
    </source>
</evidence>
<keyword evidence="5" id="KW-1185">Reference proteome</keyword>
<dbReference type="InterPro" id="IPR005255">
    <property type="entry name" value="PdxA_fam"/>
</dbReference>
<protein>
    <submittedName>
        <fullName evidence="4">4-hydroxythreonine-4-phosphate dehydrogenase PdxA</fullName>
        <ecNumber evidence="4">1.1.1.262</ecNumber>
    </submittedName>
</protein>
<evidence type="ECO:0000313" key="4">
    <source>
        <dbReference type="EMBL" id="QVL32088.1"/>
    </source>
</evidence>
<evidence type="ECO:0000256" key="1">
    <source>
        <dbReference type="ARBA" id="ARBA00022723"/>
    </source>
</evidence>
<dbReference type="GO" id="GO:0046872">
    <property type="term" value="F:metal ion binding"/>
    <property type="evidence" value="ECO:0007669"/>
    <property type="project" value="UniProtKB-KW"/>
</dbReference>
<dbReference type="PANTHER" id="PTHR30004:SF6">
    <property type="entry name" value="D-THREONATE 4-PHOSPHATE DEHYDROGENASE"/>
    <property type="match status" value="1"/>
</dbReference>
<evidence type="ECO:0000256" key="2">
    <source>
        <dbReference type="ARBA" id="ARBA00023002"/>
    </source>
</evidence>
<reference evidence="4" key="1">
    <citation type="submission" date="2021-05" db="EMBL/GenBank/DDBJ databases">
        <title>Complete genome sequence of the cellulolytic planctomycete Telmatocola sphagniphila SP2T and characterization of the first cellulase from planctomycetes.</title>
        <authorList>
            <person name="Rakitin A.L."/>
            <person name="Beletsky A.V."/>
            <person name="Naumoff D.G."/>
            <person name="Kulichevskaya I.S."/>
            <person name="Mardanov A.V."/>
            <person name="Ravin N.V."/>
            <person name="Dedysh S.N."/>
        </authorList>
    </citation>
    <scope>NUCLEOTIDE SEQUENCE</scope>
    <source>
        <strain evidence="4">SP2T</strain>
    </source>
</reference>
<dbReference type="PANTHER" id="PTHR30004">
    <property type="entry name" value="4-HYDROXYTHREONINE-4-PHOSPHATE DEHYDROGENASE"/>
    <property type="match status" value="1"/>
</dbReference>
<organism evidence="4 5">
    <name type="scientific">Telmatocola sphagniphila</name>
    <dbReference type="NCBI Taxonomy" id="1123043"/>
    <lineage>
        <taxon>Bacteria</taxon>
        <taxon>Pseudomonadati</taxon>
        <taxon>Planctomycetota</taxon>
        <taxon>Planctomycetia</taxon>
        <taxon>Gemmatales</taxon>
        <taxon>Gemmataceae</taxon>
    </lineage>
</organism>
<keyword evidence="2 4" id="KW-0560">Oxidoreductase</keyword>
<dbReference type="SUPFAM" id="SSF53659">
    <property type="entry name" value="Isocitrate/Isopropylmalate dehydrogenase-like"/>
    <property type="match status" value="1"/>
</dbReference>
<dbReference type="AlphaFoldDB" id="A0A8E6B7Q4"/>
<accession>A0A8E6B7Q4</accession>
<dbReference type="KEGG" id="tsph:KIH39_25175"/>
<dbReference type="Pfam" id="PF04166">
    <property type="entry name" value="PdxA"/>
    <property type="match status" value="1"/>
</dbReference>
<dbReference type="EMBL" id="CP074694">
    <property type="protein sequence ID" value="QVL32088.1"/>
    <property type="molecule type" value="Genomic_DNA"/>
</dbReference>
<gene>
    <name evidence="4" type="primary">pdxA</name>
    <name evidence="4" type="ORF">KIH39_25175</name>
</gene>
<dbReference type="Gene3D" id="3.40.718.10">
    <property type="entry name" value="Isopropylmalate Dehydrogenase"/>
    <property type="match status" value="1"/>
</dbReference>
<dbReference type="GO" id="GO:0050570">
    <property type="term" value="F:4-hydroxythreonine-4-phosphate dehydrogenase activity"/>
    <property type="evidence" value="ECO:0007669"/>
    <property type="project" value="UniProtKB-EC"/>
</dbReference>
<keyword evidence="1" id="KW-0479">Metal-binding</keyword>
<name>A0A8E6B7Q4_9BACT</name>
<keyword evidence="3" id="KW-0520">NAD</keyword>
<dbReference type="GO" id="GO:0051287">
    <property type="term" value="F:NAD binding"/>
    <property type="evidence" value="ECO:0007669"/>
    <property type="project" value="InterPro"/>
</dbReference>
<sequence>MSIPRLAITLGDVAGIGPEIVVKAWPRLCEIGAPVVYGDVFSLQRAIQQLKGDCRVVEESHPANPHQIPCRQCTRENLESVQLGKVCREAGQAAYDFLVAGIEAAQKGIIDAIVTAPLHKEGLRAADLHYPGHTEILAEKTNTPHYAMVLYGDDLAVAHVTLHCALRDVFAKLSTEAVLEKIRLLQDLLPRLGKKPPRIAVAALNPHGSDGGLFGDEEEKIIAPAVRLARAEGIDASGPHPADTLFVLANKGDFDGIVAMYHDEGHIAMKLRSGPRCVNITSGLPIIRTSVAHGTAYNIAGQNIAEEGSLIAAAEVAVLLVQHR</sequence>
<evidence type="ECO:0000313" key="5">
    <source>
        <dbReference type="Proteomes" id="UP000676194"/>
    </source>
</evidence>
<dbReference type="EC" id="1.1.1.262" evidence="4"/>
<dbReference type="Proteomes" id="UP000676194">
    <property type="component" value="Chromosome"/>
</dbReference>
<dbReference type="NCBIfam" id="TIGR00557">
    <property type="entry name" value="pdxA"/>
    <property type="match status" value="1"/>
</dbReference>
<dbReference type="RefSeq" id="WP_213496712.1">
    <property type="nucleotide sequence ID" value="NZ_CP074694.1"/>
</dbReference>
<proteinExistence type="predicted"/>